<sequence>MGAMDPDAFDDLPCFEDLTPFEVEHFVKDLEEFQLEQVGDPRWLTQHERVEKLNWTAHNQASD</sequence>
<proteinExistence type="predicted"/>
<name>A0AA36HRT8_9DINO</name>
<accession>A0AA36HRT8</accession>
<reference evidence="1" key="1">
    <citation type="submission" date="2023-08" db="EMBL/GenBank/DDBJ databases">
        <authorList>
            <person name="Chen Y."/>
            <person name="Shah S."/>
            <person name="Dougan E. K."/>
            <person name="Thang M."/>
            <person name="Chan C."/>
        </authorList>
    </citation>
    <scope>NUCLEOTIDE SEQUENCE</scope>
</reference>
<evidence type="ECO:0000313" key="2">
    <source>
        <dbReference type="Proteomes" id="UP001178507"/>
    </source>
</evidence>
<dbReference type="EMBL" id="CAUJNA010000199">
    <property type="protein sequence ID" value="CAJ1373477.1"/>
    <property type="molecule type" value="Genomic_DNA"/>
</dbReference>
<comment type="caution">
    <text evidence="1">The sequence shown here is derived from an EMBL/GenBank/DDBJ whole genome shotgun (WGS) entry which is preliminary data.</text>
</comment>
<gene>
    <name evidence="1" type="ORF">EVOR1521_LOCUS3282</name>
</gene>
<organism evidence="1 2">
    <name type="scientific">Effrenium voratum</name>
    <dbReference type="NCBI Taxonomy" id="2562239"/>
    <lineage>
        <taxon>Eukaryota</taxon>
        <taxon>Sar</taxon>
        <taxon>Alveolata</taxon>
        <taxon>Dinophyceae</taxon>
        <taxon>Suessiales</taxon>
        <taxon>Symbiodiniaceae</taxon>
        <taxon>Effrenium</taxon>
    </lineage>
</organism>
<keyword evidence="2" id="KW-1185">Reference proteome</keyword>
<dbReference type="AlphaFoldDB" id="A0AA36HRT8"/>
<protein>
    <submittedName>
        <fullName evidence="1">Uncharacterized protein</fullName>
    </submittedName>
</protein>
<dbReference type="Proteomes" id="UP001178507">
    <property type="component" value="Unassembled WGS sequence"/>
</dbReference>
<evidence type="ECO:0000313" key="1">
    <source>
        <dbReference type="EMBL" id="CAJ1373477.1"/>
    </source>
</evidence>